<dbReference type="SUPFAM" id="SSF52266">
    <property type="entry name" value="SGNH hydrolase"/>
    <property type="match status" value="1"/>
</dbReference>
<dbReference type="Pfam" id="PF13472">
    <property type="entry name" value="Lipase_GDSL_2"/>
    <property type="match status" value="1"/>
</dbReference>
<evidence type="ECO:0000259" key="1">
    <source>
        <dbReference type="Pfam" id="PF13472"/>
    </source>
</evidence>
<dbReference type="InterPro" id="IPR036514">
    <property type="entry name" value="SGNH_hydro_sf"/>
</dbReference>
<sequence>MRIIFFGDSITQQAISKTGYINLLKNKLDTNTFELIGAGINGNKVYDLFLRLETDVIAKRPDLVLIYIGINDVWHKQSSGTGTDYYKFIKFYQAIIDKIQQAGSKIILCTPSLIGENLKEAPKVNEELDQYADAIRDLAKQNQLRLCDLRKVFLEFEQEYNPELRNEGLLTVDGVHLNAQGNALVAETILPFMLEKSL</sequence>
<keyword evidence="3" id="KW-1185">Reference proteome</keyword>
<evidence type="ECO:0000313" key="3">
    <source>
        <dbReference type="Proteomes" id="UP001165460"/>
    </source>
</evidence>
<accession>A0ABS9ZUA4</accession>
<evidence type="ECO:0000313" key="2">
    <source>
        <dbReference type="EMBL" id="MCJ0742175.1"/>
    </source>
</evidence>
<dbReference type="Proteomes" id="UP001165460">
    <property type="component" value="Unassembled WGS sequence"/>
</dbReference>
<dbReference type="CDD" id="cd01834">
    <property type="entry name" value="SGNH_hydrolase_like_2"/>
    <property type="match status" value="1"/>
</dbReference>
<proteinExistence type="predicted"/>
<feature type="domain" description="SGNH hydrolase-type esterase" evidence="1">
    <location>
        <begin position="5"/>
        <end position="184"/>
    </location>
</feature>
<dbReference type="InterPro" id="IPR051532">
    <property type="entry name" value="Ester_Hydrolysis_Enzymes"/>
</dbReference>
<dbReference type="RefSeq" id="WP_243360416.1">
    <property type="nucleotide sequence ID" value="NZ_JALGBH010000001.1"/>
</dbReference>
<dbReference type="InterPro" id="IPR013830">
    <property type="entry name" value="SGNH_hydro"/>
</dbReference>
<dbReference type="Gene3D" id="3.40.50.1110">
    <property type="entry name" value="SGNH hydrolase"/>
    <property type="match status" value="1"/>
</dbReference>
<dbReference type="GO" id="GO:0016787">
    <property type="term" value="F:hydrolase activity"/>
    <property type="evidence" value="ECO:0007669"/>
    <property type="project" value="UniProtKB-KW"/>
</dbReference>
<comment type="caution">
    <text evidence="2">The sequence shown here is derived from an EMBL/GenBank/DDBJ whole genome shotgun (WGS) entry which is preliminary data.</text>
</comment>
<protein>
    <submittedName>
        <fullName evidence="2">SGNH/GDSL hydrolase family protein</fullName>
    </submittedName>
</protein>
<organism evidence="2 3">
    <name type="scientific">Pedobacter montanisoli</name>
    <dbReference type="NCBI Taxonomy" id="2923277"/>
    <lineage>
        <taxon>Bacteria</taxon>
        <taxon>Pseudomonadati</taxon>
        <taxon>Bacteroidota</taxon>
        <taxon>Sphingobacteriia</taxon>
        <taxon>Sphingobacteriales</taxon>
        <taxon>Sphingobacteriaceae</taxon>
        <taxon>Pedobacter</taxon>
    </lineage>
</organism>
<reference evidence="2" key="1">
    <citation type="submission" date="2022-03" db="EMBL/GenBank/DDBJ databases">
        <authorList>
            <person name="Woo C.Y."/>
        </authorList>
    </citation>
    <scope>NUCLEOTIDE SEQUENCE</scope>
    <source>
        <strain evidence="2">CYS-01</strain>
    </source>
</reference>
<gene>
    <name evidence="2" type="ORF">MMF97_05575</name>
</gene>
<dbReference type="EMBL" id="JALGBH010000001">
    <property type="protein sequence ID" value="MCJ0742175.1"/>
    <property type="molecule type" value="Genomic_DNA"/>
</dbReference>
<dbReference type="PANTHER" id="PTHR30383">
    <property type="entry name" value="THIOESTERASE 1/PROTEASE 1/LYSOPHOSPHOLIPASE L1"/>
    <property type="match status" value="1"/>
</dbReference>
<name>A0ABS9ZUA4_9SPHI</name>
<keyword evidence="2" id="KW-0378">Hydrolase</keyword>
<dbReference type="PANTHER" id="PTHR30383:SF5">
    <property type="entry name" value="SGNH HYDROLASE-TYPE ESTERASE DOMAIN-CONTAINING PROTEIN"/>
    <property type="match status" value="1"/>
</dbReference>